<dbReference type="eggNOG" id="COG3397">
    <property type="taxonomic scope" value="Bacteria"/>
</dbReference>
<dbReference type="RefSeq" id="WP_016331699.1">
    <property type="nucleotide sequence ID" value="NZ_CP008953.1"/>
</dbReference>
<evidence type="ECO:0000313" key="4">
    <source>
        <dbReference type="EMBL" id="AIG79420.1"/>
    </source>
</evidence>
<dbReference type="PANTHER" id="PTHR34823:SF1">
    <property type="entry name" value="CHITIN-BINDING TYPE-4 DOMAIN-CONTAINING PROTEIN"/>
    <property type="match status" value="1"/>
</dbReference>
<dbReference type="InterPro" id="IPR051024">
    <property type="entry name" value="GlcNAc_Chitin_IntDeg"/>
</dbReference>
<evidence type="ECO:0000313" key="5">
    <source>
        <dbReference type="Proteomes" id="UP000028492"/>
    </source>
</evidence>
<protein>
    <submittedName>
        <fullName evidence="4">Chitin-binding domain 3 protein</fullName>
    </submittedName>
</protein>
<sequence length="171" mass="18235">MSFKRRLLTLAAGAAMVPAALVAIPAGTASAHGYVSSPASRQAQCAQNTVSCGSIKWEPQSVEGPKGLMSCNGGVGRFADLNDDSKGWKVHSLGRTTTFRWTLTARHRTSTWEYFVDGAKVASFNDGGAQPGATVTHSVNLQQSGRHKILARWNVYDTANAFYACIDANIS</sequence>
<feature type="signal peptide" evidence="2">
    <location>
        <begin position="1"/>
        <end position="22"/>
    </location>
</feature>
<name>A0A075V981_9PSEU</name>
<evidence type="ECO:0000256" key="2">
    <source>
        <dbReference type="SAM" id="SignalP"/>
    </source>
</evidence>
<dbReference type="EMBL" id="CP008953">
    <property type="protein sequence ID" value="AIG79420.1"/>
    <property type="molecule type" value="Genomic_DNA"/>
</dbReference>
<gene>
    <name evidence="4" type="ORF">AJAP_33035</name>
</gene>
<reference evidence="4 5" key="1">
    <citation type="journal article" date="2014" name="J. Biotechnol.">
        <title>Complete genome sequence of the actinobacterium Amycolatopsis japonica MG417-CF17(T) (=DSM 44213T) producing (S,S)-N,N'-ethylenediaminedisuccinic acid.</title>
        <authorList>
            <person name="Stegmann E."/>
            <person name="Albersmeier A."/>
            <person name="Spohn M."/>
            <person name="Gert H."/>
            <person name="Weber T."/>
            <person name="Wohlleben W."/>
            <person name="Kalinowski J."/>
            <person name="Ruckert C."/>
        </authorList>
    </citation>
    <scope>NUCLEOTIDE SEQUENCE [LARGE SCALE GENOMIC DNA]</scope>
    <source>
        <strain evidence="5">MG417-CF17 (DSM 44213)</strain>
    </source>
</reference>
<dbReference type="PANTHER" id="PTHR34823">
    <property type="entry name" value="GLCNAC-BINDING PROTEIN A"/>
    <property type="match status" value="1"/>
</dbReference>
<accession>A0A075V981</accession>
<dbReference type="Proteomes" id="UP000028492">
    <property type="component" value="Chromosome"/>
</dbReference>
<dbReference type="KEGG" id="aja:AJAP_33035"/>
<evidence type="ECO:0000256" key="1">
    <source>
        <dbReference type="ARBA" id="ARBA00022729"/>
    </source>
</evidence>
<feature type="chain" id="PRO_5039272912" evidence="2">
    <location>
        <begin position="23"/>
        <end position="171"/>
    </location>
</feature>
<dbReference type="SUPFAM" id="SSF81296">
    <property type="entry name" value="E set domains"/>
    <property type="match status" value="1"/>
</dbReference>
<dbReference type="STRING" id="208439.AJAP_33035"/>
<dbReference type="CDD" id="cd21177">
    <property type="entry name" value="LPMO_AA10"/>
    <property type="match status" value="1"/>
</dbReference>
<dbReference type="InterPro" id="IPR004302">
    <property type="entry name" value="Cellulose/chitin-bd_N"/>
</dbReference>
<evidence type="ECO:0000259" key="3">
    <source>
        <dbReference type="Pfam" id="PF03067"/>
    </source>
</evidence>
<feature type="domain" description="Chitin-binding type-4" evidence="3">
    <location>
        <begin position="32"/>
        <end position="167"/>
    </location>
</feature>
<dbReference type="HOGENOM" id="CLU_047929_3_0_11"/>
<organism evidence="4 5">
    <name type="scientific">Amycolatopsis japonica</name>
    <dbReference type="NCBI Taxonomy" id="208439"/>
    <lineage>
        <taxon>Bacteria</taxon>
        <taxon>Bacillati</taxon>
        <taxon>Actinomycetota</taxon>
        <taxon>Actinomycetes</taxon>
        <taxon>Pseudonocardiales</taxon>
        <taxon>Pseudonocardiaceae</taxon>
        <taxon>Amycolatopsis</taxon>
        <taxon>Amycolatopsis japonica group</taxon>
    </lineage>
</organism>
<keyword evidence="1 2" id="KW-0732">Signal</keyword>
<dbReference type="Pfam" id="PF03067">
    <property type="entry name" value="LPMO_10"/>
    <property type="match status" value="1"/>
</dbReference>
<dbReference type="Gene3D" id="2.70.50.50">
    <property type="entry name" value="chitin-binding protein cbp21"/>
    <property type="match status" value="1"/>
</dbReference>
<proteinExistence type="predicted"/>
<keyword evidence="5" id="KW-1185">Reference proteome</keyword>
<dbReference type="InterPro" id="IPR014756">
    <property type="entry name" value="Ig_E-set"/>
</dbReference>
<dbReference type="AlphaFoldDB" id="A0A075V981"/>